<dbReference type="Pfam" id="PF03000">
    <property type="entry name" value="NPH3"/>
    <property type="match status" value="1"/>
</dbReference>
<dbReference type="InterPro" id="IPR011333">
    <property type="entry name" value="SKP1/BTB/POZ_sf"/>
</dbReference>
<dbReference type="PANTHER" id="PTHR32370">
    <property type="entry name" value="OS12G0117600 PROTEIN"/>
    <property type="match status" value="1"/>
</dbReference>
<dbReference type="PROSITE" id="PS51649">
    <property type="entry name" value="NPH3"/>
    <property type="match status" value="1"/>
</dbReference>
<feature type="domain" description="BTB" evidence="4">
    <location>
        <begin position="60"/>
        <end position="132"/>
    </location>
</feature>
<dbReference type="SUPFAM" id="SSF54695">
    <property type="entry name" value="POZ domain"/>
    <property type="match status" value="1"/>
</dbReference>
<comment type="similarity">
    <text evidence="3">Belongs to the NPH3 family.</text>
</comment>
<reference evidence="6" key="1">
    <citation type="submission" date="2022-03" db="EMBL/GenBank/DDBJ databases">
        <title>A functionally conserved STORR gene fusion in Papaver species that diverged 16.8 million years ago.</title>
        <authorList>
            <person name="Catania T."/>
        </authorList>
    </citation>
    <scope>NUCLEOTIDE SEQUENCE</scope>
    <source>
        <strain evidence="6">S-191538</strain>
    </source>
</reference>
<evidence type="ECO:0000256" key="1">
    <source>
        <dbReference type="ARBA" id="ARBA00004906"/>
    </source>
</evidence>
<dbReference type="EMBL" id="JAJJMA010066714">
    <property type="protein sequence ID" value="MCL7027307.1"/>
    <property type="molecule type" value="Genomic_DNA"/>
</dbReference>
<dbReference type="AlphaFoldDB" id="A0AA41RVI0"/>
<evidence type="ECO:0000259" key="5">
    <source>
        <dbReference type="PROSITE" id="PS51649"/>
    </source>
</evidence>
<dbReference type="InterPro" id="IPR043454">
    <property type="entry name" value="NPH3/RPT2-like"/>
</dbReference>
<evidence type="ECO:0000256" key="3">
    <source>
        <dbReference type="PROSITE-ProRule" id="PRU00982"/>
    </source>
</evidence>
<gene>
    <name evidence="6" type="ORF">MKW94_029458</name>
</gene>
<proteinExistence type="inferred from homology"/>
<feature type="domain" description="NPH3" evidence="5">
    <location>
        <begin position="238"/>
        <end position="495"/>
    </location>
</feature>
<accession>A0AA41RVI0</accession>
<evidence type="ECO:0000313" key="7">
    <source>
        <dbReference type="Proteomes" id="UP001177140"/>
    </source>
</evidence>
<dbReference type="Proteomes" id="UP001177140">
    <property type="component" value="Unassembled WGS sequence"/>
</dbReference>
<keyword evidence="7" id="KW-1185">Reference proteome</keyword>
<name>A0AA41RVI0_PAPNU</name>
<dbReference type="Pfam" id="PF00651">
    <property type="entry name" value="BTB"/>
    <property type="match status" value="1"/>
</dbReference>
<dbReference type="PROSITE" id="PS50097">
    <property type="entry name" value="BTB"/>
    <property type="match status" value="1"/>
</dbReference>
<evidence type="ECO:0000313" key="6">
    <source>
        <dbReference type="EMBL" id="MCL7027307.1"/>
    </source>
</evidence>
<dbReference type="InterPro" id="IPR000210">
    <property type="entry name" value="BTB/POZ_dom"/>
</dbReference>
<sequence>MFNQDSQNNRMFNLDTRPRAEPRRKVNQCVIIPSNQQGAAGKTFLERRKNRWFIQTNVASDLIINVEENTFHLHKVPMVSKSVYINKLVFERRDSGGPNSILSINIENLPGGSLMLESIVRFCYGLPINLNVTNVAPLYCAAHFLDMNEDFEQGNLISKTETFFSFIIFSSWKHTIQILKSCEAIPSWPKDLKLEKRCTESIAWKVSSISKGENMHNAEAMNCKAKMPGGSDSIDMETWWFEDVSVLRIDHFVELINAVKRKKMGFKTVGSCIEYWASKRLPAMLKHELDSKEKDVQRVTIRSLIEILPVEENSVSYSFLLHLLKVGLMLEIDPALTTRMENRLALMLEECRVEDLMVRNYVDNQGVYDVGIVTKVVKAYANFLTSNSTSRMYLVASLVDEYLVSVARDEQLSAQSFLSLVEALPKTARSCDDKLYTAVDMYLKSHPTLTEEERSSICKFMEYDKLSAEEKTHAMRNDRLPLKVTIKFLLLEQVNMTRSVRWVKAQKEIVFMKDEMEKLKIQVSELEKCGGALRNKMGLYLKSMQ</sequence>
<organism evidence="6 7">
    <name type="scientific">Papaver nudicaule</name>
    <name type="common">Iceland poppy</name>
    <dbReference type="NCBI Taxonomy" id="74823"/>
    <lineage>
        <taxon>Eukaryota</taxon>
        <taxon>Viridiplantae</taxon>
        <taxon>Streptophyta</taxon>
        <taxon>Embryophyta</taxon>
        <taxon>Tracheophyta</taxon>
        <taxon>Spermatophyta</taxon>
        <taxon>Magnoliopsida</taxon>
        <taxon>Ranunculales</taxon>
        <taxon>Papaveraceae</taxon>
        <taxon>Papaveroideae</taxon>
        <taxon>Papaver</taxon>
    </lineage>
</organism>
<evidence type="ECO:0000259" key="4">
    <source>
        <dbReference type="PROSITE" id="PS50097"/>
    </source>
</evidence>
<protein>
    <submittedName>
        <fullName evidence="6">Uncharacterized protein</fullName>
    </submittedName>
</protein>
<dbReference type="InterPro" id="IPR027356">
    <property type="entry name" value="NPH3_dom"/>
</dbReference>
<comment type="pathway">
    <text evidence="1">Protein modification; protein ubiquitination.</text>
</comment>
<keyword evidence="2" id="KW-0833">Ubl conjugation pathway</keyword>
<comment type="caution">
    <text evidence="6">The sequence shown here is derived from an EMBL/GenBank/DDBJ whole genome shotgun (WGS) entry which is preliminary data.</text>
</comment>
<evidence type="ECO:0000256" key="2">
    <source>
        <dbReference type="ARBA" id="ARBA00022786"/>
    </source>
</evidence>
<dbReference type="Gene3D" id="3.30.710.10">
    <property type="entry name" value="Potassium Channel Kv1.1, Chain A"/>
    <property type="match status" value="1"/>
</dbReference>